<dbReference type="AlphaFoldDB" id="B3RJE4"/>
<dbReference type="InterPro" id="IPR009357">
    <property type="entry name" value="Riboflavin_transptr"/>
</dbReference>
<dbReference type="STRING" id="10228.B3RJE4"/>
<dbReference type="HOGENOM" id="CLU_034789_1_0_1"/>
<protein>
    <recommendedName>
        <fullName evidence="9">Riboflavin transporter</fullName>
    </recommendedName>
</protein>
<evidence type="ECO:0000256" key="2">
    <source>
        <dbReference type="ARBA" id="ARBA00004651"/>
    </source>
</evidence>
<feature type="transmembrane region" description="Helical" evidence="9">
    <location>
        <begin position="83"/>
        <end position="103"/>
    </location>
</feature>
<dbReference type="OMA" id="FMAMFLH"/>
<dbReference type="OrthoDB" id="9995836at2759"/>
<evidence type="ECO:0000256" key="1">
    <source>
        <dbReference type="ARBA" id="ARBA00000215"/>
    </source>
</evidence>
<evidence type="ECO:0000313" key="10">
    <source>
        <dbReference type="EMBL" id="EDV29077.1"/>
    </source>
</evidence>
<dbReference type="Proteomes" id="UP000009022">
    <property type="component" value="Unassembled WGS sequence"/>
</dbReference>
<dbReference type="GeneID" id="6750226"/>
<comment type="subcellular location">
    <subcellularLocation>
        <location evidence="2 9">Cell membrane</location>
        <topology evidence="2 9">Multi-pass membrane protein</topology>
    </subcellularLocation>
</comment>
<proteinExistence type="inferred from homology"/>
<keyword evidence="6 9" id="KW-0812">Transmembrane</keyword>
<feature type="transmembrane region" description="Helical" evidence="9">
    <location>
        <begin position="316"/>
        <end position="338"/>
    </location>
</feature>
<keyword evidence="5 9" id="KW-1003">Cell membrane</keyword>
<dbReference type="Pfam" id="PF06237">
    <property type="entry name" value="SLC52_ribofla_tr"/>
    <property type="match status" value="1"/>
</dbReference>
<evidence type="ECO:0000313" key="11">
    <source>
        <dbReference type="Proteomes" id="UP000009022"/>
    </source>
</evidence>
<dbReference type="EMBL" id="DS985241">
    <property type="protein sequence ID" value="EDV29077.1"/>
    <property type="molecule type" value="Genomic_DNA"/>
</dbReference>
<evidence type="ECO:0000256" key="4">
    <source>
        <dbReference type="ARBA" id="ARBA00022448"/>
    </source>
</evidence>
<feature type="transmembrane region" description="Helical" evidence="9">
    <location>
        <begin position="411"/>
        <end position="440"/>
    </location>
</feature>
<organism evidence="10 11">
    <name type="scientific">Trichoplax adhaerens</name>
    <name type="common">Trichoplax reptans</name>
    <dbReference type="NCBI Taxonomy" id="10228"/>
    <lineage>
        <taxon>Eukaryota</taxon>
        <taxon>Metazoa</taxon>
        <taxon>Placozoa</taxon>
        <taxon>Uniplacotomia</taxon>
        <taxon>Trichoplacea</taxon>
        <taxon>Trichoplacidae</taxon>
        <taxon>Trichoplax</taxon>
    </lineage>
</organism>
<feature type="transmembrane region" description="Helical" evidence="9">
    <location>
        <begin position="378"/>
        <end position="404"/>
    </location>
</feature>
<dbReference type="RefSeq" id="XP_002108279.1">
    <property type="nucleotide sequence ID" value="XM_002108243.1"/>
</dbReference>
<comment type="catalytic activity">
    <reaction evidence="1 9">
        <text>riboflavin(in) = riboflavin(out)</text>
        <dbReference type="Rhea" id="RHEA:35015"/>
        <dbReference type="ChEBI" id="CHEBI:57986"/>
    </reaction>
</comment>
<evidence type="ECO:0000256" key="7">
    <source>
        <dbReference type="ARBA" id="ARBA00022989"/>
    </source>
</evidence>
<evidence type="ECO:0000256" key="9">
    <source>
        <dbReference type="RuleBase" id="RU368035"/>
    </source>
</evidence>
<dbReference type="InParanoid" id="B3RJE4"/>
<dbReference type="eggNOG" id="KOG4255">
    <property type="taxonomic scope" value="Eukaryota"/>
</dbReference>
<comment type="similarity">
    <text evidence="3 9">Belongs to the riboflavin transporter family.</text>
</comment>
<evidence type="ECO:0000256" key="8">
    <source>
        <dbReference type="ARBA" id="ARBA00023136"/>
    </source>
</evidence>
<dbReference type="CTD" id="6750226"/>
<keyword evidence="8 9" id="KW-0472">Membrane</keyword>
<dbReference type="PANTHER" id="PTHR12929">
    <property type="entry name" value="SOLUTE CARRIER FAMILY 52"/>
    <property type="match status" value="1"/>
</dbReference>
<dbReference type="PhylomeDB" id="B3RJE4"/>
<dbReference type="GO" id="GO:0005886">
    <property type="term" value="C:plasma membrane"/>
    <property type="evidence" value="ECO:0000318"/>
    <property type="project" value="GO_Central"/>
</dbReference>
<sequence length="443" mass="47876">MVSVTLLEKNTSWTVCFLAVCFGIGSWVATNSIWVELPIMVNCLPESWNLASYITVIIQIANLAPLTYSLLKHWKPNVVKEVPAIYVVLVTGTASCLLLAFFWRSIAIVGGEPHSIGLLILGFTLAMTDCTSSVTYLPFMATFREVYMPAYLVGEGLSGLLPGLVALGQGARNGAGCFNQNISVATVATTMHPTTGPSITTAANFTPETFWFILFGLTIASALAFIAMNYLPLAKKHYVIPNTYEKTEDNKIDGSELACNNKSGCRDEAASDMLCHIVRNKYNIIESGYPAWVNGLSNGVIPSIQSYATLPYGGTAFHLTVTLYSIANPLTSFAYFWLPCYNRVVIAILTLLSTVCGIVIIVFAAMSPSPPLLGTSGGSALTVIINVGFGVLVTYVKVAIIYLLRLQGRRALFWCGVSQQVGSCIGALIMFPIVSIFRLFQSC</sequence>
<reference evidence="10 11" key="1">
    <citation type="journal article" date="2008" name="Nature">
        <title>The Trichoplax genome and the nature of placozoans.</title>
        <authorList>
            <person name="Srivastava M."/>
            <person name="Begovic E."/>
            <person name="Chapman J."/>
            <person name="Putnam N.H."/>
            <person name="Hellsten U."/>
            <person name="Kawashima T."/>
            <person name="Kuo A."/>
            <person name="Mitros T."/>
            <person name="Salamov A."/>
            <person name="Carpenter M.L."/>
            <person name="Signorovitch A.Y."/>
            <person name="Moreno M.A."/>
            <person name="Kamm K."/>
            <person name="Grimwood J."/>
            <person name="Schmutz J."/>
            <person name="Shapiro H."/>
            <person name="Grigoriev I.V."/>
            <person name="Buss L.W."/>
            <person name="Schierwater B."/>
            <person name="Dellaporta S.L."/>
            <person name="Rokhsar D.S."/>
        </authorList>
    </citation>
    <scope>NUCLEOTIDE SEQUENCE [LARGE SCALE GENOMIC DNA]</scope>
    <source>
        <strain evidence="10 11">Grell-BS-1999</strain>
    </source>
</reference>
<dbReference type="GO" id="GO:0032217">
    <property type="term" value="F:riboflavin transmembrane transporter activity"/>
    <property type="evidence" value="ECO:0000318"/>
    <property type="project" value="GO_Central"/>
</dbReference>
<feature type="transmembrane region" description="Helical" evidence="9">
    <location>
        <begin position="50"/>
        <end position="71"/>
    </location>
</feature>
<gene>
    <name evidence="10" type="ORF">TRIADDRAFT_63205</name>
</gene>
<name>B3RJE4_TRIAD</name>
<dbReference type="FunCoup" id="B3RJE4">
    <property type="interactions" value="312"/>
</dbReference>
<feature type="transmembrane region" description="Helical" evidence="9">
    <location>
        <begin position="115"/>
        <end position="139"/>
    </location>
</feature>
<evidence type="ECO:0000256" key="3">
    <source>
        <dbReference type="ARBA" id="ARBA00006366"/>
    </source>
</evidence>
<dbReference type="KEGG" id="tad:TRIADDRAFT_63205"/>
<dbReference type="PANTHER" id="PTHR12929:SF10">
    <property type="entry name" value="RIBOFLAVIN TRANSPORTER"/>
    <property type="match status" value="1"/>
</dbReference>
<evidence type="ECO:0000256" key="5">
    <source>
        <dbReference type="ARBA" id="ARBA00022475"/>
    </source>
</evidence>
<comment type="function">
    <text evidence="9">Plasma membrane transporter mediating the uptake by cells of the water soluble vitamin B2/riboflavin that plays a key role in biochemical oxidation-reduction reactions of the carbohydrate, lipid, and amino acid metabolism.</text>
</comment>
<dbReference type="GO" id="GO:0032218">
    <property type="term" value="P:riboflavin transport"/>
    <property type="evidence" value="ECO:0000318"/>
    <property type="project" value="GO_Central"/>
</dbReference>
<keyword evidence="4 9" id="KW-0813">Transport</keyword>
<keyword evidence="11" id="KW-1185">Reference proteome</keyword>
<accession>B3RJE4</accession>
<keyword evidence="7 9" id="KW-1133">Transmembrane helix</keyword>
<evidence type="ECO:0000256" key="6">
    <source>
        <dbReference type="ARBA" id="ARBA00022692"/>
    </source>
</evidence>
<feature type="transmembrane region" description="Helical" evidence="9">
    <location>
        <begin position="210"/>
        <end position="231"/>
    </location>
</feature>
<feature type="transmembrane region" description="Helical" evidence="9">
    <location>
        <begin position="12"/>
        <end position="30"/>
    </location>
</feature>
<feature type="transmembrane region" description="Helical" evidence="9">
    <location>
        <begin position="345"/>
        <end position="366"/>
    </location>
</feature>